<dbReference type="Pfam" id="PF00026">
    <property type="entry name" value="Asp"/>
    <property type="match status" value="1"/>
</dbReference>
<dbReference type="CDD" id="cd05471">
    <property type="entry name" value="pepsin_like"/>
    <property type="match status" value="1"/>
</dbReference>
<dbReference type="InterPro" id="IPR033121">
    <property type="entry name" value="PEPTIDASE_A1"/>
</dbReference>
<keyword evidence="3" id="KW-0732">Signal</keyword>
<dbReference type="Gene3D" id="2.40.70.10">
    <property type="entry name" value="Acid Proteases"/>
    <property type="match status" value="2"/>
</dbReference>
<dbReference type="OrthoDB" id="771136at2759"/>
<gene>
    <name evidence="5" type="ORF">SCP_0308500</name>
</gene>
<dbReference type="SUPFAM" id="SSF50630">
    <property type="entry name" value="Acid proteases"/>
    <property type="match status" value="1"/>
</dbReference>
<dbReference type="STRING" id="139825.A0A401GG09"/>
<comment type="caution">
    <text evidence="5">The sequence shown here is derived from an EMBL/GenBank/DDBJ whole genome shotgun (WGS) entry which is preliminary data.</text>
</comment>
<proteinExistence type="inferred from homology"/>
<dbReference type="InterPro" id="IPR034164">
    <property type="entry name" value="Pepsin-like_dom"/>
</dbReference>
<dbReference type="Proteomes" id="UP000287166">
    <property type="component" value="Unassembled WGS sequence"/>
</dbReference>
<dbReference type="PANTHER" id="PTHR47966:SF51">
    <property type="entry name" value="BETA-SITE APP-CLEAVING ENZYME, ISOFORM A-RELATED"/>
    <property type="match status" value="1"/>
</dbReference>
<dbReference type="AlphaFoldDB" id="A0A401GG09"/>
<evidence type="ECO:0000259" key="4">
    <source>
        <dbReference type="PROSITE" id="PS51767"/>
    </source>
</evidence>
<dbReference type="InterPro" id="IPR001461">
    <property type="entry name" value="Aspartic_peptidase_A1"/>
</dbReference>
<dbReference type="GeneID" id="38778041"/>
<feature type="domain" description="Peptidase A1" evidence="4">
    <location>
        <begin position="68"/>
        <end position="312"/>
    </location>
</feature>
<keyword evidence="6" id="KW-1185">Reference proteome</keyword>
<feature type="chain" id="PRO_5018991150" evidence="3">
    <location>
        <begin position="19"/>
        <end position="312"/>
    </location>
</feature>
<feature type="signal peptide" evidence="3">
    <location>
        <begin position="1"/>
        <end position="18"/>
    </location>
</feature>
<dbReference type="PROSITE" id="PS51767">
    <property type="entry name" value="PEPTIDASE_A1"/>
    <property type="match status" value="1"/>
</dbReference>
<evidence type="ECO:0000256" key="1">
    <source>
        <dbReference type="ARBA" id="ARBA00007447"/>
    </source>
</evidence>
<evidence type="ECO:0000313" key="5">
    <source>
        <dbReference type="EMBL" id="GBE81124.1"/>
    </source>
</evidence>
<evidence type="ECO:0000256" key="2">
    <source>
        <dbReference type="PIRSR" id="PIRSR601461-1"/>
    </source>
</evidence>
<dbReference type="InParanoid" id="A0A401GG09"/>
<protein>
    <submittedName>
        <fullName evidence="5">Rhizopuspepsin-4</fullName>
    </submittedName>
</protein>
<comment type="similarity">
    <text evidence="1">Belongs to the peptidase A1 family.</text>
</comment>
<dbReference type="RefSeq" id="XP_027612037.1">
    <property type="nucleotide sequence ID" value="XM_027756236.1"/>
</dbReference>
<dbReference type="InterPro" id="IPR021109">
    <property type="entry name" value="Peptidase_aspartic_dom_sf"/>
</dbReference>
<dbReference type="PANTHER" id="PTHR47966">
    <property type="entry name" value="BETA-SITE APP-CLEAVING ENZYME, ISOFORM A-RELATED"/>
    <property type="match status" value="1"/>
</dbReference>
<accession>A0A401GG09</accession>
<dbReference type="PRINTS" id="PR00792">
    <property type="entry name" value="PEPSIN"/>
</dbReference>
<feature type="active site" evidence="2">
    <location>
        <position position="273"/>
    </location>
</feature>
<dbReference type="EMBL" id="BFAD01000003">
    <property type="protein sequence ID" value="GBE81124.1"/>
    <property type="molecule type" value="Genomic_DNA"/>
</dbReference>
<feature type="active site" evidence="2">
    <location>
        <position position="86"/>
    </location>
</feature>
<dbReference type="GO" id="GO:0004190">
    <property type="term" value="F:aspartic-type endopeptidase activity"/>
    <property type="evidence" value="ECO:0007669"/>
    <property type="project" value="InterPro"/>
</dbReference>
<sequence>MLSVCTLGLLALAATVSAAPAPIAAVPSKISLMSCKASKRDIDAMQRRSLSSAGVPLEDYYSGTDLQWYGNISVRTPPQTLTVVFDTGSETLEFASTQCSTCSNQVRFDPSQSSIYVDEGQTSTIDFATGIGVNPVESQDEYELTLLSGRDTVTVEGLTATDVELYTITKQSAAFDIDPFSGIQGMSSQAGGFFSGLVQQGLPSLFGMYLTPEAVGNAKLTIGGYDNTKFQGDLTYASLSGGSGGTWLITSNQITVNGQTSSQLLNEQLVIFDSGTSSVVLDKETTEAIYAMISPDIKANSEELWNHLQQDR</sequence>
<evidence type="ECO:0000256" key="3">
    <source>
        <dbReference type="SAM" id="SignalP"/>
    </source>
</evidence>
<dbReference type="GO" id="GO:0006508">
    <property type="term" value="P:proteolysis"/>
    <property type="evidence" value="ECO:0007669"/>
    <property type="project" value="InterPro"/>
</dbReference>
<evidence type="ECO:0000313" key="6">
    <source>
        <dbReference type="Proteomes" id="UP000287166"/>
    </source>
</evidence>
<organism evidence="5 6">
    <name type="scientific">Sparassis crispa</name>
    <dbReference type="NCBI Taxonomy" id="139825"/>
    <lineage>
        <taxon>Eukaryota</taxon>
        <taxon>Fungi</taxon>
        <taxon>Dikarya</taxon>
        <taxon>Basidiomycota</taxon>
        <taxon>Agaricomycotina</taxon>
        <taxon>Agaricomycetes</taxon>
        <taxon>Polyporales</taxon>
        <taxon>Sparassidaceae</taxon>
        <taxon>Sparassis</taxon>
    </lineage>
</organism>
<name>A0A401GG09_9APHY</name>
<reference evidence="5 6" key="1">
    <citation type="journal article" date="2018" name="Sci. Rep.">
        <title>Genome sequence of the cauliflower mushroom Sparassis crispa (Hanabiratake) and its association with beneficial usage.</title>
        <authorList>
            <person name="Kiyama R."/>
            <person name="Furutani Y."/>
            <person name="Kawaguchi K."/>
            <person name="Nakanishi T."/>
        </authorList>
    </citation>
    <scope>NUCLEOTIDE SEQUENCE [LARGE SCALE GENOMIC DNA]</scope>
</reference>